<dbReference type="PANTHER" id="PTHR47053">
    <property type="entry name" value="MUREIN DD-ENDOPEPTIDASE MEPH-RELATED"/>
    <property type="match status" value="1"/>
</dbReference>
<proteinExistence type="inferred from homology"/>
<dbReference type="SUPFAM" id="SSF54001">
    <property type="entry name" value="Cysteine proteinases"/>
    <property type="match status" value="1"/>
</dbReference>
<dbReference type="EMBL" id="FUPS01000002">
    <property type="protein sequence ID" value="SJR90234.1"/>
    <property type="molecule type" value="Genomic_DNA"/>
</dbReference>
<evidence type="ECO:0000256" key="3">
    <source>
        <dbReference type="ARBA" id="ARBA00022801"/>
    </source>
</evidence>
<dbReference type="InterPro" id="IPR051202">
    <property type="entry name" value="Peptidase_C40"/>
</dbReference>
<dbReference type="SUPFAM" id="SSF53955">
    <property type="entry name" value="Lysozyme-like"/>
    <property type="match status" value="1"/>
</dbReference>
<evidence type="ECO:0000256" key="1">
    <source>
        <dbReference type="ARBA" id="ARBA00007074"/>
    </source>
</evidence>
<dbReference type="PANTHER" id="PTHR47053:SF5">
    <property type="entry name" value="BIFUNCTIONAL MURAMIDASE_DL-ENDOPEPTIDASE CWLT"/>
    <property type="match status" value="1"/>
</dbReference>
<gene>
    <name evidence="5" type="primary">iap_2</name>
    <name evidence="5" type="ORF">SAMEA3375112_00520</name>
</gene>
<dbReference type="InterPro" id="IPR038765">
    <property type="entry name" value="Papain-like_cys_pep_sf"/>
</dbReference>
<protein>
    <submittedName>
        <fullName evidence="5">Probable endopeptidase p60</fullName>
        <ecNumber evidence="5">3.4.-.-</ecNumber>
    </submittedName>
</protein>
<dbReference type="Pfam" id="PF00877">
    <property type="entry name" value="NLPC_P60"/>
    <property type="match status" value="1"/>
</dbReference>
<sequence length="310" mass="33861">MKLKHIAIIGSLFPILFSIVLFFGVLMSADSDDENSNFSSGITGMNLSAEVLKHQPMVEKYAKEYGISEYVNVLLAIIQVESGGTAKDVMQSSESLGLPPNSLDTESSIKQGCKYFASLLSSCKNQGINDLNVAIQSYNYGGGYVGYVAGKGKKHTFNLAESFAREKSGGKKVTYTNPIAVAKNGGWRYGYGNMFYVELVNQYLTVPQVSGELAQKVMNEALKYQGWKYVYGGSNPNTSFDCSGLTQWCYGKAGISLPRTAQMQYDATQHIPLSQAKAGELVFFHSTYNAGSYVTHVGIVRPEGRKLEVD</sequence>
<dbReference type="Proteomes" id="UP000189137">
    <property type="component" value="Unassembled WGS sequence"/>
</dbReference>
<evidence type="ECO:0000256" key="2">
    <source>
        <dbReference type="ARBA" id="ARBA00022670"/>
    </source>
</evidence>
<dbReference type="Pfam" id="PF13702">
    <property type="entry name" value="Lysozyme_like"/>
    <property type="match status" value="1"/>
</dbReference>
<dbReference type="GO" id="GO:0006508">
    <property type="term" value="P:proteolysis"/>
    <property type="evidence" value="ECO:0007669"/>
    <property type="project" value="UniProtKB-KW"/>
</dbReference>
<evidence type="ECO:0000256" key="4">
    <source>
        <dbReference type="ARBA" id="ARBA00022807"/>
    </source>
</evidence>
<dbReference type="PROSITE" id="PS51935">
    <property type="entry name" value="NLPC_P60"/>
    <property type="match status" value="1"/>
</dbReference>
<reference evidence="5 6" key="1">
    <citation type="submission" date="2017-02" db="EMBL/GenBank/DDBJ databases">
        <authorList>
            <consortium name="Pathogen Informatics"/>
        </authorList>
    </citation>
    <scope>NUCLEOTIDE SEQUENCE [LARGE SCALE GENOMIC DNA]</scope>
    <source>
        <strain evidence="5 6">VRECD0157</strain>
    </source>
</reference>
<dbReference type="GO" id="GO:0008234">
    <property type="term" value="F:cysteine-type peptidase activity"/>
    <property type="evidence" value="ECO:0007669"/>
    <property type="project" value="UniProtKB-KW"/>
</dbReference>
<dbReference type="EC" id="3.4.-.-" evidence="5"/>
<keyword evidence="3 5" id="KW-0378">Hydrolase</keyword>
<comment type="caution">
    <text evidence="5">The sequence shown here is derived from an EMBL/GenBank/DDBJ whole genome shotgun (WGS) entry which is preliminary data.</text>
</comment>
<dbReference type="CDD" id="cd16891">
    <property type="entry name" value="CwlT-like"/>
    <property type="match status" value="1"/>
</dbReference>
<evidence type="ECO:0000313" key="6">
    <source>
        <dbReference type="Proteomes" id="UP000189137"/>
    </source>
</evidence>
<dbReference type="InterPro" id="IPR000064">
    <property type="entry name" value="NLP_P60_dom"/>
</dbReference>
<dbReference type="AlphaFoldDB" id="A0A9X8WP64"/>
<keyword evidence="2" id="KW-0645">Protease</keyword>
<name>A0A9X8WP64_CLODI</name>
<organism evidence="5 6">
    <name type="scientific">Clostridioides difficile</name>
    <name type="common">Peptoclostridium difficile</name>
    <dbReference type="NCBI Taxonomy" id="1496"/>
    <lineage>
        <taxon>Bacteria</taxon>
        <taxon>Bacillati</taxon>
        <taxon>Bacillota</taxon>
        <taxon>Clostridia</taxon>
        <taxon>Peptostreptococcales</taxon>
        <taxon>Peptostreptococcaceae</taxon>
        <taxon>Clostridioides</taxon>
    </lineage>
</organism>
<dbReference type="InterPro" id="IPR047194">
    <property type="entry name" value="CwlT-like_lysozyme"/>
</dbReference>
<dbReference type="InterPro" id="IPR023346">
    <property type="entry name" value="Lysozyme-like_dom_sf"/>
</dbReference>
<keyword evidence="4" id="KW-0788">Thiol protease</keyword>
<dbReference type="Gene3D" id="3.90.1720.10">
    <property type="entry name" value="endopeptidase domain like (from Nostoc punctiforme)"/>
    <property type="match status" value="1"/>
</dbReference>
<dbReference type="Gene3D" id="1.10.530.10">
    <property type="match status" value="1"/>
</dbReference>
<accession>A0A9X8WP64</accession>
<comment type="similarity">
    <text evidence="1">Belongs to the peptidase C40 family.</text>
</comment>
<evidence type="ECO:0000313" key="5">
    <source>
        <dbReference type="EMBL" id="SJR90234.1"/>
    </source>
</evidence>